<keyword evidence="2" id="KW-1185">Reference proteome</keyword>
<organism evidence="1 2">
    <name type="scientific">Pseudonocardia thermophila</name>
    <dbReference type="NCBI Taxonomy" id="1848"/>
    <lineage>
        <taxon>Bacteria</taxon>
        <taxon>Bacillati</taxon>
        <taxon>Actinomycetota</taxon>
        <taxon>Actinomycetes</taxon>
        <taxon>Pseudonocardiales</taxon>
        <taxon>Pseudonocardiaceae</taxon>
        <taxon>Pseudonocardia</taxon>
    </lineage>
</organism>
<dbReference type="AlphaFoldDB" id="A0A1M6RYC9"/>
<accession>A0A1M6RYC9</accession>
<dbReference type="STRING" id="1848.SAMN05443637_105217"/>
<evidence type="ECO:0000313" key="2">
    <source>
        <dbReference type="Proteomes" id="UP000184363"/>
    </source>
</evidence>
<proteinExistence type="predicted"/>
<dbReference type="EMBL" id="FRAP01000005">
    <property type="protein sequence ID" value="SHK37307.1"/>
    <property type="molecule type" value="Genomic_DNA"/>
</dbReference>
<dbReference type="RefSeq" id="WP_234997085.1">
    <property type="nucleotide sequence ID" value="NZ_FRAP01000005.1"/>
</dbReference>
<evidence type="ECO:0000313" key="1">
    <source>
        <dbReference type="EMBL" id="SHK37307.1"/>
    </source>
</evidence>
<protein>
    <submittedName>
        <fullName evidence="1">Uncharacterized protein</fullName>
    </submittedName>
</protein>
<sequence length="110" mass="11920">MKSSTIACRGPRPATRRLAFFTKEIACSWHRPGKNGVDPASAEAATLLGDLLGTGPTAPRRTDVLARIEAGLDVRVERYRQLLAIVRGEEPPASTIPDHEWLAAALRAHP</sequence>
<dbReference type="Proteomes" id="UP000184363">
    <property type="component" value="Unassembled WGS sequence"/>
</dbReference>
<reference evidence="1 2" key="1">
    <citation type="submission" date="2016-11" db="EMBL/GenBank/DDBJ databases">
        <authorList>
            <person name="Jaros S."/>
            <person name="Januszkiewicz K."/>
            <person name="Wedrychowicz H."/>
        </authorList>
    </citation>
    <scope>NUCLEOTIDE SEQUENCE [LARGE SCALE GENOMIC DNA]</scope>
    <source>
        <strain evidence="1 2">DSM 43832</strain>
    </source>
</reference>
<gene>
    <name evidence="1" type="ORF">SAMN05443637_105217</name>
</gene>
<name>A0A1M6RYC9_PSETH</name>